<accession>A0A1I3ATP3</accession>
<dbReference type="NCBIfam" id="TIGR02243">
    <property type="entry name" value="putative baseplate assembly protein"/>
    <property type="match status" value="1"/>
</dbReference>
<evidence type="ECO:0000313" key="1">
    <source>
        <dbReference type="EMBL" id="SFH53374.1"/>
    </source>
</evidence>
<keyword evidence="2" id="KW-1185">Reference proteome</keyword>
<dbReference type="Proteomes" id="UP000183635">
    <property type="component" value="Unassembled WGS sequence"/>
</dbReference>
<evidence type="ECO:0000313" key="2">
    <source>
        <dbReference type="Proteomes" id="UP000183635"/>
    </source>
</evidence>
<dbReference type="InterPro" id="IPR011749">
    <property type="entry name" value="CHP02243"/>
</dbReference>
<name>A0A1I3ATP3_9RHOB</name>
<dbReference type="EMBL" id="FOPU01000017">
    <property type="protein sequence ID" value="SFH53374.1"/>
    <property type="molecule type" value="Genomic_DNA"/>
</dbReference>
<organism evidence="1 2">
    <name type="scientific">Paracoccus aminovorans</name>
    <dbReference type="NCBI Taxonomy" id="34004"/>
    <lineage>
        <taxon>Bacteria</taxon>
        <taxon>Pseudomonadati</taxon>
        <taxon>Pseudomonadota</taxon>
        <taxon>Alphaproteobacteria</taxon>
        <taxon>Rhodobacterales</taxon>
        <taxon>Paracoccaceae</taxon>
        <taxon>Paracoccus</taxon>
    </lineage>
</organism>
<gene>
    <name evidence="1" type="ORF">SAMN04488021_11711</name>
</gene>
<reference evidence="1 2" key="1">
    <citation type="submission" date="2016-10" db="EMBL/GenBank/DDBJ databases">
        <authorList>
            <person name="de Groot N.N."/>
        </authorList>
    </citation>
    <scope>NUCLEOTIDE SEQUENCE [LARGE SCALE GENOMIC DNA]</scope>
    <source>
        <strain evidence="1 2">DSM 8537</strain>
    </source>
</reference>
<sequence length="885" mass="93657">MTAKPTPQAILNRAGLPSLRARAGTHADFLESLRRGLADANRPGLSELQSRDGDDFTLGLFDAWAAVLDTLTFYAERQANEAYLRTATRRDSIRAHARLIGYELAPAKAASVHLAFEAQPHDAPEATLEYPSGLQVRSIPRDGQLPQLFETVEPLSARAEWNAMRPLMAWPQVLTRDAEEIQLTAAAPRLNRGDPLLLMQGDVPVPTGTGSDATFLRRVSGVADGLDGRRVVALKANPASPAPYVFQPLMLALWLPGTAVSTLSLVATLAGHAWSVATLAGASNAQGLSPGQVRQAVQASDFRPEGEVRPHLLKIRAGFFGNNAPSGLLTAQHLSVSSPGYITDTATAVGGTPPGNRAWLYLDREYPEITPGRGLLLRDATHELWVRVHAAEAQGVEAYGLTARVTRLETDDKGLSPQGGAPVAISDFSTRGTTALALPEPLALSDLPITDPVGQASGALGADQIELGTPELLLKPGKTLAITGERADLAGVATTEIRQLVQNVILQDHSLLTLNQPLAHRYRRDTVRVLGNVALATHGETVAEVLGDGDATRTFQSFTLKSGPLTHVSARNARGMAPAIELRVNRVRWDLVEDFRASGPHDRVFILRIDEDGSTRVVFGDGIRGARLPTGQGNVEALYRRGAGLAGHLEAGQLSLLATKPAGLKGVTNPLPPSGGADAERLEQARRNAPMGVLTLGRAVSLRDYEDFARGFASVAKARADWTFDGFARPITITVAGQEGGLLPETGDDMQNLRAALAAAGESDLRVSVRNYQPVGFGLRARLFADPAFMPEDVIAGAQAAVLAAFSFDARELGQGVSQAQVIAALQSAPGVLGVDLDALHTGTTEALQPRLAAAVGRPDLAGAPPVAAELLVLDPARLHLEVAA</sequence>
<protein>
    <submittedName>
        <fullName evidence="1">Putative baseplate assembly protein</fullName>
    </submittedName>
</protein>
<proteinExistence type="predicted"/>
<dbReference type="STRING" id="34004.SAMN04488021_11711"/>
<dbReference type="AlphaFoldDB" id="A0A1I3ATP3"/>
<dbReference type="RefSeq" id="WP_074967990.1">
    <property type="nucleotide sequence ID" value="NZ_CBCRYP010000049.1"/>
</dbReference>
<dbReference type="OrthoDB" id="266253at2"/>